<dbReference type="Proteomes" id="UP000217199">
    <property type="component" value="Unassembled WGS sequence"/>
</dbReference>
<dbReference type="AlphaFoldDB" id="A0A286UQ79"/>
<organism evidence="3 4">
    <name type="scientific">Pyrrhoderma noxium</name>
    <dbReference type="NCBI Taxonomy" id="2282107"/>
    <lineage>
        <taxon>Eukaryota</taxon>
        <taxon>Fungi</taxon>
        <taxon>Dikarya</taxon>
        <taxon>Basidiomycota</taxon>
        <taxon>Agaricomycotina</taxon>
        <taxon>Agaricomycetes</taxon>
        <taxon>Hymenochaetales</taxon>
        <taxon>Hymenochaetaceae</taxon>
        <taxon>Pyrrhoderma</taxon>
    </lineage>
</organism>
<protein>
    <recommendedName>
        <fullName evidence="2">DUF3752 domain-containing protein</fullName>
    </recommendedName>
</protein>
<dbReference type="EMBL" id="NBII01000002">
    <property type="protein sequence ID" value="PAV21748.1"/>
    <property type="molecule type" value="Genomic_DNA"/>
</dbReference>
<dbReference type="InParanoid" id="A0A286UQ79"/>
<keyword evidence="4" id="KW-1185">Reference proteome</keyword>
<feature type="compositionally biased region" description="Basic and acidic residues" evidence="1">
    <location>
        <begin position="15"/>
        <end position="27"/>
    </location>
</feature>
<feature type="domain" description="DUF3752" evidence="2">
    <location>
        <begin position="185"/>
        <end position="344"/>
    </location>
</feature>
<name>A0A286UQ79_9AGAM</name>
<feature type="compositionally biased region" description="Gly residues" evidence="1">
    <location>
        <begin position="343"/>
        <end position="352"/>
    </location>
</feature>
<feature type="compositionally biased region" description="Acidic residues" evidence="1">
    <location>
        <begin position="122"/>
        <end position="132"/>
    </location>
</feature>
<proteinExistence type="predicted"/>
<feature type="compositionally biased region" description="Acidic residues" evidence="1">
    <location>
        <begin position="72"/>
        <end position="81"/>
    </location>
</feature>
<sequence length="352" mass="38554">MASIGPQIPLHLLQKRQEEKGADERGGSESSATESEGNPRAPLVDTSESTVVGLGPVLPSAIAAPVSKPDSEQDESDEDDYGPALPPDLITTKAEKQKRVVGPSLPGSTQASGSSEKRESLSEESDDDDDDGYGPMPLPSNLREKEGGINEGVREFLEKEERRKKMAEEAAKPKELKREEWMLVPPSSSDLLGRLGDPTKLKARQFTRGGSSAARSGPNNLWTETPAEKQQRIADEIAGKKRRAANADEDSAYGGDEEEKVRKRRRDEDIRKVVENHNKTSRAKTLLEMHESDSKSKKGKDNKDDEPPAIWDHSRDMAIGGRLMDEKQRQKMISDARSLGDRFGSGKGGGFL</sequence>
<dbReference type="PANTHER" id="PTHR46370">
    <property type="entry name" value="GPALPP MOTIFS-CONTAINING PROTEIN 1"/>
    <property type="match status" value="1"/>
</dbReference>
<feature type="compositionally biased region" description="Basic and acidic residues" evidence="1">
    <location>
        <begin position="142"/>
        <end position="181"/>
    </location>
</feature>
<feature type="compositionally biased region" description="Polar residues" evidence="1">
    <location>
        <begin position="208"/>
        <end position="223"/>
    </location>
</feature>
<dbReference type="Pfam" id="PF12572">
    <property type="entry name" value="DUF3752"/>
    <property type="match status" value="1"/>
</dbReference>
<dbReference type="InterPro" id="IPR022226">
    <property type="entry name" value="DUF3752"/>
</dbReference>
<evidence type="ECO:0000313" key="3">
    <source>
        <dbReference type="EMBL" id="PAV21748.1"/>
    </source>
</evidence>
<feature type="compositionally biased region" description="Basic and acidic residues" evidence="1">
    <location>
        <begin position="285"/>
        <end position="316"/>
    </location>
</feature>
<evidence type="ECO:0000256" key="1">
    <source>
        <dbReference type="SAM" id="MobiDB-lite"/>
    </source>
</evidence>
<accession>A0A286UQ79</accession>
<dbReference type="PANTHER" id="PTHR46370:SF1">
    <property type="entry name" value="GPALPP MOTIFS-CONTAINING PROTEIN 1"/>
    <property type="match status" value="1"/>
</dbReference>
<dbReference type="InterPro" id="IPR046331">
    <property type="entry name" value="GPAM1-like"/>
</dbReference>
<feature type="compositionally biased region" description="Acidic residues" evidence="1">
    <location>
        <begin position="247"/>
        <end position="258"/>
    </location>
</feature>
<gene>
    <name evidence="3" type="ORF">PNOK_0170500</name>
</gene>
<feature type="compositionally biased region" description="Basic and acidic residues" evidence="1">
    <location>
        <begin position="266"/>
        <end position="278"/>
    </location>
</feature>
<evidence type="ECO:0000313" key="4">
    <source>
        <dbReference type="Proteomes" id="UP000217199"/>
    </source>
</evidence>
<reference evidence="3 4" key="1">
    <citation type="journal article" date="2017" name="Mol. Ecol.">
        <title>Comparative and population genomic landscape of Phellinus noxius: A hypervariable fungus causing root rot in trees.</title>
        <authorList>
            <person name="Chung C.L."/>
            <person name="Lee T.J."/>
            <person name="Akiba M."/>
            <person name="Lee H.H."/>
            <person name="Kuo T.H."/>
            <person name="Liu D."/>
            <person name="Ke H.M."/>
            <person name="Yokoi T."/>
            <person name="Roa M.B."/>
            <person name="Lu M.J."/>
            <person name="Chang Y.Y."/>
            <person name="Ann P.J."/>
            <person name="Tsai J.N."/>
            <person name="Chen C.Y."/>
            <person name="Tzean S.S."/>
            <person name="Ota Y."/>
            <person name="Hattori T."/>
            <person name="Sahashi N."/>
            <person name="Liou R.F."/>
            <person name="Kikuchi T."/>
            <person name="Tsai I.J."/>
        </authorList>
    </citation>
    <scope>NUCLEOTIDE SEQUENCE [LARGE SCALE GENOMIC DNA]</scope>
    <source>
        <strain evidence="3 4">FFPRI411160</strain>
    </source>
</reference>
<comment type="caution">
    <text evidence="3">The sequence shown here is derived from an EMBL/GenBank/DDBJ whole genome shotgun (WGS) entry which is preliminary data.</text>
</comment>
<dbReference type="OrthoDB" id="73491at2759"/>
<feature type="region of interest" description="Disordered" evidence="1">
    <location>
        <begin position="1"/>
        <end position="352"/>
    </location>
</feature>
<feature type="compositionally biased region" description="Basic and acidic residues" evidence="1">
    <location>
        <begin position="226"/>
        <end position="239"/>
    </location>
</feature>
<evidence type="ECO:0000259" key="2">
    <source>
        <dbReference type="Pfam" id="PF12572"/>
    </source>
</evidence>
<feature type="compositionally biased region" description="Basic and acidic residues" evidence="1">
    <location>
        <begin position="323"/>
        <end position="340"/>
    </location>
</feature>